<dbReference type="GO" id="GO:0008236">
    <property type="term" value="F:serine-type peptidase activity"/>
    <property type="evidence" value="ECO:0007669"/>
    <property type="project" value="InterPro"/>
</dbReference>
<evidence type="ECO:0000313" key="2">
    <source>
        <dbReference type="EMBL" id="SVD27487.1"/>
    </source>
</evidence>
<proteinExistence type="predicted"/>
<feature type="domain" description="Peptidase S9 prolyl oligopeptidase catalytic" evidence="1">
    <location>
        <begin position="2"/>
        <end position="45"/>
    </location>
</feature>
<evidence type="ECO:0000259" key="1">
    <source>
        <dbReference type="Pfam" id="PF00326"/>
    </source>
</evidence>
<dbReference type="GO" id="GO:0006508">
    <property type="term" value="P:proteolysis"/>
    <property type="evidence" value="ECO:0007669"/>
    <property type="project" value="InterPro"/>
</dbReference>
<accession>A0A382U0J5</accession>
<dbReference type="Pfam" id="PF00326">
    <property type="entry name" value="Peptidase_S9"/>
    <property type="match status" value="1"/>
</dbReference>
<organism evidence="2">
    <name type="scientific">marine metagenome</name>
    <dbReference type="NCBI Taxonomy" id="408172"/>
    <lineage>
        <taxon>unclassified sequences</taxon>
        <taxon>metagenomes</taxon>
        <taxon>ecological metagenomes</taxon>
    </lineage>
</organism>
<protein>
    <recommendedName>
        <fullName evidence="1">Peptidase S9 prolyl oligopeptidase catalytic domain-containing protein</fullName>
    </recommendedName>
</protein>
<dbReference type="AlphaFoldDB" id="A0A382U0J5"/>
<feature type="non-terminal residue" evidence="2">
    <location>
        <position position="46"/>
    </location>
</feature>
<reference evidence="2" key="1">
    <citation type="submission" date="2018-05" db="EMBL/GenBank/DDBJ databases">
        <authorList>
            <person name="Lanie J.A."/>
            <person name="Ng W.-L."/>
            <person name="Kazmierczak K.M."/>
            <person name="Andrzejewski T.M."/>
            <person name="Davidsen T.M."/>
            <person name="Wayne K.J."/>
            <person name="Tettelin H."/>
            <person name="Glass J.I."/>
            <person name="Rusch D."/>
            <person name="Podicherti R."/>
            <person name="Tsui H.-C.T."/>
            <person name="Winkler M.E."/>
        </authorList>
    </citation>
    <scope>NUCLEOTIDE SEQUENCE</scope>
</reference>
<dbReference type="InterPro" id="IPR001375">
    <property type="entry name" value="Peptidase_S9_cat"/>
</dbReference>
<dbReference type="EMBL" id="UINC01140373">
    <property type="protein sequence ID" value="SVD27487.1"/>
    <property type="molecule type" value="Genomic_DNA"/>
</dbReference>
<dbReference type="Gene3D" id="3.40.50.1820">
    <property type="entry name" value="alpha/beta hydrolase"/>
    <property type="match status" value="1"/>
</dbReference>
<gene>
    <name evidence="2" type="ORF">METZ01_LOCUS380341</name>
</gene>
<name>A0A382U0J5_9ZZZZ</name>
<dbReference type="SUPFAM" id="SSF53474">
    <property type="entry name" value="alpha/beta-Hydrolases"/>
    <property type="match status" value="1"/>
</dbReference>
<sequence length="46" mass="5252">MIIFQGTEDKIVPPSQAEIMAQGLRDKKIPFSLVMYEGEQHGFRQS</sequence>
<dbReference type="InterPro" id="IPR029058">
    <property type="entry name" value="AB_hydrolase_fold"/>
</dbReference>